<accession>A0A699ZMD6</accession>
<dbReference type="Proteomes" id="UP000485058">
    <property type="component" value="Unassembled WGS sequence"/>
</dbReference>
<organism evidence="2 3">
    <name type="scientific">Haematococcus lacustris</name>
    <name type="common">Green alga</name>
    <name type="synonym">Haematococcus pluvialis</name>
    <dbReference type="NCBI Taxonomy" id="44745"/>
    <lineage>
        <taxon>Eukaryota</taxon>
        <taxon>Viridiplantae</taxon>
        <taxon>Chlorophyta</taxon>
        <taxon>core chlorophytes</taxon>
        <taxon>Chlorophyceae</taxon>
        <taxon>CS clade</taxon>
        <taxon>Chlamydomonadales</taxon>
        <taxon>Haematococcaceae</taxon>
        <taxon>Haematococcus</taxon>
    </lineage>
</organism>
<dbReference type="EMBL" id="BLLF01002413">
    <property type="protein sequence ID" value="GFH23987.1"/>
    <property type="molecule type" value="Genomic_DNA"/>
</dbReference>
<feature type="signal peptide" evidence="1">
    <location>
        <begin position="1"/>
        <end position="23"/>
    </location>
</feature>
<evidence type="ECO:0000313" key="2">
    <source>
        <dbReference type="EMBL" id="GFH23987.1"/>
    </source>
</evidence>
<sequence>MNTFNFLVTVIVSLSATAAAAGAVPSCNDAVGLRRWARQLMQQPDSVAIAVAQAASEGSGTAVAIAISIAYSCVSLLQHEGVE</sequence>
<feature type="chain" id="PRO_5025460880" evidence="1">
    <location>
        <begin position="24"/>
        <end position="83"/>
    </location>
</feature>
<keyword evidence="3" id="KW-1185">Reference proteome</keyword>
<evidence type="ECO:0000256" key="1">
    <source>
        <dbReference type="SAM" id="SignalP"/>
    </source>
</evidence>
<dbReference type="AlphaFoldDB" id="A0A699ZMD6"/>
<proteinExistence type="predicted"/>
<comment type="caution">
    <text evidence="2">The sequence shown here is derived from an EMBL/GenBank/DDBJ whole genome shotgun (WGS) entry which is preliminary data.</text>
</comment>
<gene>
    <name evidence="2" type="ORF">HaLaN_21697</name>
</gene>
<evidence type="ECO:0000313" key="3">
    <source>
        <dbReference type="Proteomes" id="UP000485058"/>
    </source>
</evidence>
<reference evidence="2 3" key="1">
    <citation type="submission" date="2020-02" db="EMBL/GenBank/DDBJ databases">
        <title>Draft genome sequence of Haematococcus lacustris strain NIES-144.</title>
        <authorList>
            <person name="Morimoto D."/>
            <person name="Nakagawa S."/>
            <person name="Yoshida T."/>
            <person name="Sawayama S."/>
        </authorList>
    </citation>
    <scope>NUCLEOTIDE SEQUENCE [LARGE SCALE GENOMIC DNA]</scope>
    <source>
        <strain evidence="2 3">NIES-144</strain>
    </source>
</reference>
<protein>
    <submittedName>
        <fullName evidence="2">Uncharacterized protein</fullName>
    </submittedName>
</protein>
<keyword evidence="1" id="KW-0732">Signal</keyword>
<name>A0A699ZMD6_HAELA</name>